<evidence type="ECO:0000256" key="5">
    <source>
        <dbReference type="RuleBase" id="RU003682"/>
    </source>
</evidence>
<evidence type="ECO:0000313" key="8">
    <source>
        <dbReference type="EMBL" id="CAK9151467.1"/>
    </source>
</evidence>
<dbReference type="Gene3D" id="2.60.120.330">
    <property type="entry name" value="B-lactam Antibiotic, Isopenicillin N Synthase, Chain"/>
    <property type="match status" value="1"/>
</dbReference>
<organism evidence="7 9">
    <name type="scientific">Ilex paraguariensis</name>
    <name type="common">yerba mate</name>
    <dbReference type="NCBI Taxonomy" id="185542"/>
    <lineage>
        <taxon>Eukaryota</taxon>
        <taxon>Viridiplantae</taxon>
        <taxon>Streptophyta</taxon>
        <taxon>Embryophyta</taxon>
        <taxon>Tracheophyta</taxon>
        <taxon>Spermatophyta</taxon>
        <taxon>Magnoliopsida</taxon>
        <taxon>eudicotyledons</taxon>
        <taxon>Gunneridae</taxon>
        <taxon>Pentapetalae</taxon>
        <taxon>asterids</taxon>
        <taxon>campanulids</taxon>
        <taxon>Aquifoliales</taxon>
        <taxon>Aquifoliaceae</taxon>
        <taxon>Ilex</taxon>
    </lineage>
</organism>
<dbReference type="SUPFAM" id="SSF51197">
    <property type="entry name" value="Clavaminate synthase-like"/>
    <property type="match status" value="1"/>
</dbReference>
<name>A0ABC8QS43_9AQUA</name>
<evidence type="ECO:0000256" key="4">
    <source>
        <dbReference type="ARBA" id="ARBA00023004"/>
    </source>
</evidence>
<evidence type="ECO:0000256" key="3">
    <source>
        <dbReference type="ARBA" id="ARBA00023002"/>
    </source>
</evidence>
<feature type="domain" description="Fe2OG dioxygenase" evidence="6">
    <location>
        <begin position="205"/>
        <end position="305"/>
    </location>
</feature>
<dbReference type="GO" id="GO:0016705">
    <property type="term" value="F:oxidoreductase activity, acting on paired donors, with incorporation or reduction of molecular oxygen"/>
    <property type="evidence" value="ECO:0007669"/>
    <property type="project" value="UniProtKB-ARBA"/>
</dbReference>
<evidence type="ECO:0000256" key="2">
    <source>
        <dbReference type="ARBA" id="ARBA00022723"/>
    </source>
</evidence>
<sequence length="359" mass="40704">MEANLATFGGSIVVPYVQEVAKESLKTVPKRYVQPDQDPPFTSYATSPLDIPIIDMERLLCGDNVMLELQKLDSACKEWGFFQLINHGVRSSLLDKVKLEIQEFFNLPMEEKKKLRQQHGDIDGYGQTFVVSEEQILDWGDMFYLTTLPTHLRKPHIFPMVPLPLRETIEAYAVEVRNLTLKIFDLQARALKINPEDLMELFKEGMQSIRMNYYPPCPQPEKVIGAKPHSDAVGLTILLQLNEMEGLQIKKDGMWILVKPLPNAFIINVGDILEMVTNGTYHSIEHRAIVNSAKERLSIATFYSPKLGGDIGPAPSLITPQNPAKFKRIGVVDYFKGLFTHKVAGKSYLDVMRIEKEES</sequence>
<protein>
    <recommendedName>
        <fullName evidence="6">Fe2OG dioxygenase domain-containing protein</fullName>
    </recommendedName>
</protein>
<keyword evidence="2 5" id="KW-0479">Metal-binding</keyword>
<comment type="caution">
    <text evidence="7">The sequence shown here is derived from an EMBL/GenBank/DDBJ whole genome shotgun (WGS) entry which is preliminary data.</text>
</comment>
<dbReference type="InterPro" id="IPR044861">
    <property type="entry name" value="IPNS-like_FE2OG_OXY"/>
</dbReference>
<keyword evidence="4 5" id="KW-0408">Iron</keyword>
<dbReference type="Proteomes" id="UP001642360">
    <property type="component" value="Unassembled WGS sequence"/>
</dbReference>
<dbReference type="Pfam" id="PF03171">
    <property type="entry name" value="2OG-FeII_Oxy"/>
    <property type="match status" value="1"/>
</dbReference>
<dbReference type="InterPro" id="IPR005123">
    <property type="entry name" value="Oxoglu/Fe-dep_dioxygenase_dom"/>
</dbReference>
<dbReference type="EMBL" id="CAUOFW020002146">
    <property type="protein sequence ID" value="CAK9151467.1"/>
    <property type="molecule type" value="Genomic_DNA"/>
</dbReference>
<dbReference type="PANTHER" id="PTHR47991">
    <property type="entry name" value="OXOGLUTARATE/IRON-DEPENDENT DIOXYGENASE"/>
    <property type="match status" value="1"/>
</dbReference>
<evidence type="ECO:0000313" key="9">
    <source>
        <dbReference type="Proteomes" id="UP001642360"/>
    </source>
</evidence>
<evidence type="ECO:0000259" key="6">
    <source>
        <dbReference type="PROSITE" id="PS51471"/>
    </source>
</evidence>
<gene>
    <name evidence="8" type="ORF">ILEXP_LOCUS19638</name>
    <name evidence="7" type="ORF">ILEXP_LOCUS2503</name>
</gene>
<dbReference type="PROSITE" id="PS51471">
    <property type="entry name" value="FE2OG_OXY"/>
    <property type="match status" value="1"/>
</dbReference>
<accession>A0ABC8QS43</accession>
<evidence type="ECO:0000256" key="1">
    <source>
        <dbReference type="ARBA" id="ARBA00008056"/>
    </source>
</evidence>
<dbReference type="Pfam" id="PF14226">
    <property type="entry name" value="DIOX_N"/>
    <property type="match status" value="1"/>
</dbReference>
<dbReference type="EMBL" id="CAUOFW020000719">
    <property type="protein sequence ID" value="CAK9135546.1"/>
    <property type="molecule type" value="Genomic_DNA"/>
</dbReference>
<dbReference type="InterPro" id="IPR050295">
    <property type="entry name" value="Plant_2OG-oxidoreductases"/>
</dbReference>
<evidence type="ECO:0000313" key="7">
    <source>
        <dbReference type="EMBL" id="CAK9135546.1"/>
    </source>
</evidence>
<dbReference type="GO" id="GO:0046872">
    <property type="term" value="F:metal ion binding"/>
    <property type="evidence" value="ECO:0007669"/>
    <property type="project" value="UniProtKB-KW"/>
</dbReference>
<keyword evidence="9" id="KW-1185">Reference proteome</keyword>
<dbReference type="InterPro" id="IPR026992">
    <property type="entry name" value="DIOX_N"/>
</dbReference>
<dbReference type="InterPro" id="IPR027443">
    <property type="entry name" value="IPNS-like_sf"/>
</dbReference>
<dbReference type="AlphaFoldDB" id="A0ABC8QS43"/>
<reference evidence="7 9" key="1">
    <citation type="submission" date="2024-02" db="EMBL/GenBank/DDBJ databases">
        <authorList>
            <person name="Vignale AGUSTIN F."/>
            <person name="Sosa J E."/>
            <person name="Modenutti C."/>
        </authorList>
    </citation>
    <scope>NUCLEOTIDE SEQUENCE [LARGE SCALE GENOMIC DNA]</scope>
</reference>
<dbReference type="FunFam" id="2.60.120.330:FF:000001">
    <property type="entry name" value="Protein SRG1"/>
    <property type="match status" value="1"/>
</dbReference>
<proteinExistence type="inferred from homology"/>
<keyword evidence="3 5" id="KW-0560">Oxidoreductase</keyword>
<comment type="similarity">
    <text evidence="1 5">Belongs to the iron/ascorbate-dependent oxidoreductase family.</text>
</comment>